<keyword evidence="2" id="KW-1185">Reference proteome</keyword>
<sequence>MKCVTFVPGPVTIVPVGVVHRASASADDDGNDNNDDVGIAQKLTELLLIAEQNVFIHHLMIHHHNDDDVGTAQNQKPTELLLDVDDDELMSLVVPEQNVKSDDGKIIWLLYQKKQRWLLRAANDALMSLRGEECLSDITSYDDDDDDVGTAQQVTELLMVAEHNVQDEAPSSSHNEKDLYVAGPSRVVVPAEPVVDDDNTNINFWRKFQFLNYNHIKKSIRSKTGFA</sequence>
<accession>A0A6G0T9W5</accession>
<dbReference type="EMBL" id="VYZN01000048">
    <property type="protein sequence ID" value="KAE9528807.1"/>
    <property type="molecule type" value="Genomic_DNA"/>
</dbReference>
<name>A0A6G0T9W5_APHGL</name>
<comment type="caution">
    <text evidence="1">The sequence shown here is derived from an EMBL/GenBank/DDBJ whole genome shotgun (WGS) entry which is preliminary data.</text>
</comment>
<evidence type="ECO:0000313" key="1">
    <source>
        <dbReference type="EMBL" id="KAE9528807.1"/>
    </source>
</evidence>
<proteinExistence type="predicted"/>
<gene>
    <name evidence="1" type="ORF">AGLY_012382</name>
</gene>
<dbReference type="AlphaFoldDB" id="A0A6G0T9W5"/>
<protein>
    <submittedName>
        <fullName evidence="1">Uncharacterized protein</fullName>
    </submittedName>
</protein>
<organism evidence="1 2">
    <name type="scientific">Aphis glycines</name>
    <name type="common">Soybean aphid</name>
    <dbReference type="NCBI Taxonomy" id="307491"/>
    <lineage>
        <taxon>Eukaryota</taxon>
        <taxon>Metazoa</taxon>
        <taxon>Ecdysozoa</taxon>
        <taxon>Arthropoda</taxon>
        <taxon>Hexapoda</taxon>
        <taxon>Insecta</taxon>
        <taxon>Pterygota</taxon>
        <taxon>Neoptera</taxon>
        <taxon>Paraneoptera</taxon>
        <taxon>Hemiptera</taxon>
        <taxon>Sternorrhyncha</taxon>
        <taxon>Aphidomorpha</taxon>
        <taxon>Aphidoidea</taxon>
        <taxon>Aphididae</taxon>
        <taxon>Aphidini</taxon>
        <taxon>Aphis</taxon>
        <taxon>Aphis</taxon>
    </lineage>
</organism>
<dbReference type="Proteomes" id="UP000475862">
    <property type="component" value="Unassembled WGS sequence"/>
</dbReference>
<evidence type="ECO:0000313" key="2">
    <source>
        <dbReference type="Proteomes" id="UP000475862"/>
    </source>
</evidence>
<reference evidence="1 2" key="1">
    <citation type="submission" date="2019-08" db="EMBL/GenBank/DDBJ databases">
        <title>The genome of the soybean aphid Biotype 1, its phylome, world population structure and adaptation to the North American continent.</title>
        <authorList>
            <person name="Giordano R."/>
            <person name="Donthu R.K."/>
            <person name="Hernandez A.G."/>
            <person name="Wright C.L."/>
            <person name="Zimin A.V."/>
        </authorList>
    </citation>
    <scope>NUCLEOTIDE SEQUENCE [LARGE SCALE GENOMIC DNA]</scope>
    <source>
        <tissue evidence="1">Whole aphids</tissue>
    </source>
</reference>